<keyword evidence="3" id="KW-1185">Reference proteome</keyword>
<evidence type="ECO:0000313" key="3">
    <source>
        <dbReference type="Proteomes" id="UP000245910"/>
    </source>
</evidence>
<dbReference type="EMBL" id="LN649230">
    <property type="protein sequence ID" value="CEI61685.1"/>
    <property type="molecule type" value="Genomic_DNA"/>
</dbReference>
<proteinExistence type="predicted"/>
<name>A0A2L2TQ74_9HYPO</name>
<dbReference type="OrthoDB" id="41532at2759"/>
<dbReference type="PROSITE" id="PS51186">
    <property type="entry name" value="GNAT"/>
    <property type="match status" value="1"/>
</dbReference>
<dbReference type="GO" id="GO:0016747">
    <property type="term" value="F:acyltransferase activity, transferring groups other than amino-acyl groups"/>
    <property type="evidence" value="ECO:0007669"/>
    <property type="project" value="InterPro"/>
</dbReference>
<sequence length="223" mass="24908">MASKAVILPKSLSDPTQWDKLIDKYRAFRLSALDLSPKSFSSTYAREVELPKEKWEARLSDPLAINTVVVSNTDTGSADDLSLILNSSWLASLVLCGPFDAHSATKTWERQQNFDPGCLNFGPLNPDVKQAYVLNAIYVPPSQRRKGLANRLIENAKQLVVGTHRENKVMLVLIVNFESVAAMKCYEKSGFELVHDYWFDESDSTKGHAAVMRLDVKVDDSSN</sequence>
<dbReference type="SUPFAM" id="SSF55729">
    <property type="entry name" value="Acyl-CoA N-acyltransferases (Nat)"/>
    <property type="match status" value="1"/>
</dbReference>
<accession>A0A2L2TQ74</accession>
<reference evidence="3" key="1">
    <citation type="submission" date="2014-10" db="EMBL/GenBank/DDBJ databases">
        <authorList>
            <person name="King R."/>
        </authorList>
    </citation>
    <scope>NUCLEOTIDE SEQUENCE [LARGE SCALE GENOMIC DNA]</scope>
    <source>
        <strain evidence="3">A3/5</strain>
    </source>
</reference>
<dbReference type="KEGG" id="fvn:FVRRES_06121"/>
<evidence type="ECO:0000313" key="2">
    <source>
        <dbReference type="EMBL" id="CEI61685.1"/>
    </source>
</evidence>
<evidence type="ECO:0000259" key="1">
    <source>
        <dbReference type="PROSITE" id="PS51186"/>
    </source>
</evidence>
<dbReference type="Gene3D" id="3.40.630.30">
    <property type="match status" value="1"/>
</dbReference>
<dbReference type="Pfam" id="PF13508">
    <property type="entry name" value="Acetyltransf_7"/>
    <property type="match status" value="1"/>
</dbReference>
<dbReference type="InterPro" id="IPR000182">
    <property type="entry name" value="GNAT_dom"/>
</dbReference>
<dbReference type="Proteomes" id="UP000245910">
    <property type="component" value="Chromosome II"/>
</dbReference>
<organism evidence="2 3">
    <name type="scientific">Fusarium venenatum</name>
    <dbReference type="NCBI Taxonomy" id="56646"/>
    <lineage>
        <taxon>Eukaryota</taxon>
        <taxon>Fungi</taxon>
        <taxon>Dikarya</taxon>
        <taxon>Ascomycota</taxon>
        <taxon>Pezizomycotina</taxon>
        <taxon>Sordariomycetes</taxon>
        <taxon>Hypocreomycetidae</taxon>
        <taxon>Hypocreales</taxon>
        <taxon>Nectriaceae</taxon>
        <taxon>Fusarium</taxon>
    </lineage>
</organism>
<dbReference type="GeneID" id="37257760"/>
<dbReference type="RefSeq" id="XP_025585405.1">
    <property type="nucleotide sequence ID" value="XM_025734617.2"/>
</dbReference>
<dbReference type="AlphaFoldDB" id="A0A2L2TQ74"/>
<feature type="domain" description="N-acetyltransferase" evidence="1">
    <location>
        <begin position="68"/>
        <end position="217"/>
    </location>
</feature>
<dbReference type="InterPro" id="IPR016181">
    <property type="entry name" value="Acyl_CoA_acyltransferase"/>
</dbReference>
<protein>
    <recommendedName>
        <fullName evidence="1">N-acetyltransferase domain-containing protein</fullName>
    </recommendedName>
</protein>